<reference evidence="1" key="3">
    <citation type="submission" date="2025-09" db="UniProtKB">
        <authorList>
            <consortium name="Ensembl"/>
        </authorList>
    </citation>
    <scope>IDENTIFICATION</scope>
</reference>
<evidence type="ECO:0000313" key="2">
    <source>
        <dbReference type="Proteomes" id="UP000008225"/>
    </source>
</evidence>
<dbReference type="AlphaFoldDB" id="A0A5F4WIX4"/>
<reference evidence="1" key="2">
    <citation type="submission" date="2025-08" db="UniProtKB">
        <authorList>
            <consortium name="Ensembl"/>
        </authorList>
    </citation>
    <scope>IDENTIFICATION</scope>
</reference>
<dbReference type="Ensembl" id="ENSCJAT00000104188.2">
    <property type="protein sequence ID" value="ENSCJAP00000077654.1"/>
    <property type="gene ID" value="ENSCJAG00000068951.2"/>
</dbReference>
<proteinExistence type="predicted"/>
<evidence type="ECO:0000313" key="1">
    <source>
        <dbReference type="Ensembl" id="ENSCJAP00000077654.1"/>
    </source>
</evidence>
<accession>A0A5F4WIX4</accession>
<dbReference type="Proteomes" id="UP000008225">
    <property type="component" value="Chromosome 4"/>
</dbReference>
<sequence length="51" mass="5881">ADSRLPETALEMTQFLKRQGLAMLARLILNSCPQAPGDRMRKHLETWAREE</sequence>
<dbReference type="InParanoid" id="A0A5F4WIX4"/>
<name>A0A5F4WIX4_CALJA</name>
<protein>
    <submittedName>
        <fullName evidence="1">Uncharacterized protein</fullName>
    </submittedName>
</protein>
<reference evidence="1" key="1">
    <citation type="submission" date="2009-03" db="EMBL/GenBank/DDBJ databases">
        <authorList>
            <person name="Warren W."/>
            <person name="Ye L."/>
            <person name="Minx P."/>
            <person name="Worley K."/>
            <person name="Gibbs R."/>
            <person name="Wilson R.K."/>
        </authorList>
    </citation>
    <scope>NUCLEOTIDE SEQUENCE [LARGE SCALE GENOMIC DNA]</scope>
</reference>
<keyword evidence="2" id="KW-1185">Reference proteome</keyword>
<organism evidence="1 2">
    <name type="scientific">Callithrix jacchus</name>
    <name type="common">White-tufted-ear marmoset</name>
    <name type="synonym">Simia Jacchus</name>
    <dbReference type="NCBI Taxonomy" id="9483"/>
    <lineage>
        <taxon>Eukaryota</taxon>
        <taxon>Metazoa</taxon>
        <taxon>Chordata</taxon>
        <taxon>Craniata</taxon>
        <taxon>Vertebrata</taxon>
        <taxon>Euteleostomi</taxon>
        <taxon>Mammalia</taxon>
        <taxon>Eutheria</taxon>
        <taxon>Euarchontoglires</taxon>
        <taxon>Primates</taxon>
        <taxon>Haplorrhini</taxon>
        <taxon>Platyrrhini</taxon>
        <taxon>Cebidae</taxon>
        <taxon>Callitrichinae</taxon>
        <taxon>Callithrix</taxon>
        <taxon>Callithrix</taxon>
    </lineage>
</organism>